<dbReference type="AlphaFoldDB" id="A0A0A9HRE2"/>
<dbReference type="EMBL" id="GBRH01158216">
    <property type="protein sequence ID" value="JAE39680.1"/>
    <property type="molecule type" value="Transcribed_RNA"/>
</dbReference>
<organism evidence="1">
    <name type="scientific">Arundo donax</name>
    <name type="common">Giant reed</name>
    <name type="synonym">Donax arundinaceus</name>
    <dbReference type="NCBI Taxonomy" id="35708"/>
    <lineage>
        <taxon>Eukaryota</taxon>
        <taxon>Viridiplantae</taxon>
        <taxon>Streptophyta</taxon>
        <taxon>Embryophyta</taxon>
        <taxon>Tracheophyta</taxon>
        <taxon>Spermatophyta</taxon>
        <taxon>Magnoliopsida</taxon>
        <taxon>Liliopsida</taxon>
        <taxon>Poales</taxon>
        <taxon>Poaceae</taxon>
        <taxon>PACMAD clade</taxon>
        <taxon>Arundinoideae</taxon>
        <taxon>Arundineae</taxon>
        <taxon>Arundo</taxon>
    </lineage>
</organism>
<name>A0A0A9HRE2_ARUDO</name>
<proteinExistence type="predicted"/>
<evidence type="ECO:0000313" key="1">
    <source>
        <dbReference type="EMBL" id="JAE39680.1"/>
    </source>
</evidence>
<accession>A0A0A9HRE2</accession>
<reference evidence="1" key="1">
    <citation type="submission" date="2014-09" db="EMBL/GenBank/DDBJ databases">
        <authorList>
            <person name="Magalhaes I.L.F."/>
            <person name="Oliveira U."/>
            <person name="Santos F.R."/>
            <person name="Vidigal T.H.D.A."/>
            <person name="Brescovit A.D."/>
            <person name="Santos A.J."/>
        </authorList>
    </citation>
    <scope>NUCLEOTIDE SEQUENCE</scope>
    <source>
        <tissue evidence="1">Shoot tissue taken approximately 20 cm above the soil surface</tissue>
    </source>
</reference>
<protein>
    <submittedName>
        <fullName evidence="1">Uncharacterized protein</fullName>
    </submittedName>
</protein>
<reference evidence="1" key="2">
    <citation type="journal article" date="2015" name="Data Brief">
        <title>Shoot transcriptome of the giant reed, Arundo donax.</title>
        <authorList>
            <person name="Barrero R.A."/>
            <person name="Guerrero F.D."/>
            <person name="Moolhuijzen P."/>
            <person name="Goolsby J.A."/>
            <person name="Tidwell J."/>
            <person name="Bellgard S.E."/>
            <person name="Bellgard M.I."/>
        </authorList>
    </citation>
    <scope>NUCLEOTIDE SEQUENCE</scope>
    <source>
        <tissue evidence="1">Shoot tissue taken approximately 20 cm above the soil surface</tissue>
    </source>
</reference>
<sequence>MCIGIAYGIMNKANCGAGHKIFTKVRHIGMRDGTHTYTMVRPNKNVQTGSTPIYSVPVDLVQFRFPVVATSVFLILTSEQSFYLKVTSWASFGTARLGSGFCIVAVL</sequence>